<dbReference type="PANTHER" id="PTHR24366:SF161">
    <property type="entry name" value="TIR DOMAIN-CONTAINING PROTEIN"/>
    <property type="match status" value="1"/>
</dbReference>
<keyword evidence="1" id="KW-0433">Leucine-rich repeat</keyword>
<feature type="chain" id="PRO_5043842142" description="Oplophorus-luciferin 2-monooxygenase non-catalytic subunit" evidence="4">
    <location>
        <begin position="27"/>
        <end position="329"/>
    </location>
</feature>
<dbReference type="Gene3D" id="3.80.10.10">
    <property type="entry name" value="Ribonuclease Inhibitor"/>
    <property type="match status" value="1"/>
</dbReference>
<accession>A0AAV2SD36</accession>
<dbReference type="SUPFAM" id="SSF52058">
    <property type="entry name" value="L domain-like"/>
    <property type="match status" value="1"/>
</dbReference>
<evidence type="ECO:0008006" key="7">
    <source>
        <dbReference type="Google" id="ProtNLM"/>
    </source>
</evidence>
<name>A0AAV2SD36_MEGNR</name>
<reference evidence="5 6" key="1">
    <citation type="submission" date="2024-05" db="EMBL/GenBank/DDBJ databases">
        <authorList>
            <person name="Wallberg A."/>
        </authorList>
    </citation>
    <scope>NUCLEOTIDE SEQUENCE [LARGE SCALE GENOMIC DNA]</scope>
</reference>
<evidence type="ECO:0000256" key="2">
    <source>
        <dbReference type="ARBA" id="ARBA00022729"/>
    </source>
</evidence>
<keyword evidence="6" id="KW-1185">Reference proteome</keyword>
<keyword evidence="3" id="KW-0677">Repeat</keyword>
<organism evidence="5 6">
    <name type="scientific">Meganyctiphanes norvegica</name>
    <name type="common">Northern krill</name>
    <name type="synonym">Thysanopoda norvegica</name>
    <dbReference type="NCBI Taxonomy" id="48144"/>
    <lineage>
        <taxon>Eukaryota</taxon>
        <taxon>Metazoa</taxon>
        <taxon>Ecdysozoa</taxon>
        <taxon>Arthropoda</taxon>
        <taxon>Crustacea</taxon>
        <taxon>Multicrustacea</taxon>
        <taxon>Malacostraca</taxon>
        <taxon>Eumalacostraca</taxon>
        <taxon>Eucarida</taxon>
        <taxon>Euphausiacea</taxon>
        <taxon>Euphausiidae</taxon>
        <taxon>Meganyctiphanes</taxon>
    </lineage>
</organism>
<sequence length="329" mass="36661">MSVAITMFYRVILILCTAASLHCGDALNFRRHVGDGPCPEPSAIAPCLCLYDATLDTMDLLCEFIQSEEQLATVFNSNFPVPHFRRFEMIANTHVKVLNSGVFGTVSFEEIYITPGVLHEIQEGVFDASRDTLQFLDLGKNEIETFPILESTSMNHLLLASCPIFDLPANAFEGLPNLEIINMYGLRLSDIKTGTFSTLTKLREVILSNQILHLTHIPSGAFIGSEQLMTVNLFGNMISSVEVDAFPVVSGMDINLASNRMTVIDEHVWEQYIQAGATLHLDLNPLECGCDLAWLFKKPSYLNHVNGHCHEDGEQIQDLSPGWFEEYCP</sequence>
<evidence type="ECO:0000256" key="3">
    <source>
        <dbReference type="ARBA" id="ARBA00022737"/>
    </source>
</evidence>
<gene>
    <name evidence="5" type="ORF">MNOR_LOCUS35227</name>
</gene>
<proteinExistence type="predicted"/>
<protein>
    <recommendedName>
        <fullName evidence="7">Oplophorus-luciferin 2-monooxygenase non-catalytic subunit</fullName>
    </recommendedName>
</protein>
<dbReference type="Pfam" id="PF13855">
    <property type="entry name" value="LRR_8"/>
    <property type="match status" value="1"/>
</dbReference>
<dbReference type="PANTHER" id="PTHR24366">
    <property type="entry name" value="IG(IMMUNOGLOBULIN) AND LRR(LEUCINE RICH REPEAT) DOMAINS"/>
    <property type="match status" value="1"/>
</dbReference>
<keyword evidence="2 4" id="KW-0732">Signal</keyword>
<dbReference type="Proteomes" id="UP001497623">
    <property type="component" value="Unassembled WGS sequence"/>
</dbReference>
<dbReference type="InterPro" id="IPR001611">
    <property type="entry name" value="Leu-rich_rpt"/>
</dbReference>
<evidence type="ECO:0000256" key="4">
    <source>
        <dbReference type="SAM" id="SignalP"/>
    </source>
</evidence>
<evidence type="ECO:0000313" key="5">
    <source>
        <dbReference type="EMBL" id="CAL4179810.1"/>
    </source>
</evidence>
<dbReference type="PROSITE" id="PS51450">
    <property type="entry name" value="LRR"/>
    <property type="match status" value="1"/>
</dbReference>
<evidence type="ECO:0000313" key="6">
    <source>
        <dbReference type="Proteomes" id="UP001497623"/>
    </source>
</evidence>
<feature type="signal peptide" evidence="4">
    <location>
        <begin position="1"/>
        <end position="26"/>
    </location>
</feature>
<dbReference type="AlphaFoldDB" id="A0AAV2SD36"/>
<comment type="caution">
    <text evidence="5">The sequence shown here is derived from an EMBL/GenBank/DDBJ whole genome shotgun (WGS) entry which is preliminary data.</text>
</comment>
<dbReference type="InterPro" id="IPR032675">
    <property type="entry name" value="LRR_dom_sf"/>
</dbReference>
<dbReference type="EMBL" id="CAXKWB010057746">
    <property type="protein sequence ID" value="CAL4179810.1"/>
    <property type="molecule type" value="Genomic_DNA"/>
</dbReference>
<evidence type="ECO:0000256" key="1">
    <source>
        <dbReference type="ARBA" id="ARBA00022614"/>
    </source>
</evidence>